<dbReference type="InterPro" id="IPR015424">
    <property type="entry name" value="PyrdxlP-dep_Trfase"/>
</dbReference>
<dbReference type="CDD" id="cd00609">
    <property type="entry name" value="AAT_like"/>
    <property type="match status" value="1"/>
</dbReference>
<accession>A0A9D1ELM7</accession>
<keyword evidence="3" id="KW-0663">Pyridoxal phosphate</keyword>
<comment type="cofactor">
    <cofactor evidence="1">
        <name>pyridoxal 5'-phosphate</name>
        <dbReference type="ChEBI" id="CHEBI:597326"/>
    </cofactor>
</comment>
<dbReference type="EC" id="4.4.1.13" evidence="2"/>
<evidence type="ECO:0000313" key="7">
    <source>
        <dbReference type="EMBL" id="HIR94338.1"/>
    </source>
</evidence>
<dbReference type="EMBL" id="DVHU01000116">
    <property type="protein sequence ID" value="HIR94338.1"/>
    <property type="molecule type" value="Genomic_DNA"/>
</dbReference>
<dbReference type="InterPro" id="IPR027619">
    <property type="entry name" value="C-S_lyase_PatB-like"/>
</dbReference>
<evidence type="ECO:0000256" key="4">
    <source>
        <dbReference type="ARBA" id="ARBA00023239"/>
    </source>
</evidence>
<evidence type="ECO:0000259" key="6">
    <source>
        <dbReference type="Pfam" id="PF00155"/>
    </source>
</evidence>
<dbReference type="GO" id="GO:0008483">
    <property type="term" value="F:transaminase activity"/>
    <property type="evidence" value="ECO:0007669"/>
    <property type="project" value="UniProtKB-KW"/>
</dbReference>
<proteinExistence type="inferred from homology"/>
<dbReference type="NCBIfam" id="TIGR04350">
    <property type="entry name" value="C_S_lyase_PatB"/>
    <property type="match status" value="1"/>
</dbReference>
<dbReference type="Proteomes" id="UP000886841">
    <property type="component" value="Unassembled WGS sequence"/>
</dbReference>
<gene>
    <name evidence="7" type="ORF">IAB98_13070</name>
</gene>
<reference evidence="7" key="2">
    <citation type="journal article" date="2021" name="PeerJ">
        <title>Extensive microbial diversity within the chicken gut microbiome revealed by metagenomics and culture.</title>
        <authorList>
            <person name="Gilroy R."/>
            <person name="Ravi A."/>
            <person name="Getino M."/>
            <person name="Pursley I."/>
            <person name="Horton D.L."/>
            <person name="Alikhan N.F."/>
            <person name="Baker D."/>
            <person name="Gharbi K."/>
            <person name="Hall N."/>
            <person name="Watson M."/>
            <person name="Adriaenssens E.M."/>
            <person name="Foster-Nyarko E."/>
            <person name="Jarju S."/>
            <person name="Secka A."/>
            <person name="Antonio M."/>
            <person name="Oren A."/>
            <person name="Chaudhuri R.R."/>
            <person name="La Ragione R."/>
            <person name="Hildebrand F."/>
            <person name="Pallen M.J."/>
        </authorList>
    </citation>
    <scope>NUCLEOTIDE SEQUENCE</scope>
    <source>
        <strain evidence="7">ChiSxjej1B13-7041</strain>
    </source>
</reference>
<dbReference type="InterPro" id="IPR004839">
    <property type="entry name" value="Aminotransferase_I/II_large"/>
</dbReference>
<dbReference type="Pfam" id="PF00155">
    <property type="entry name" value="Aminotran_1_2"/>
    <property type="match status" value="1"/>
</dbReference>
<dbReference type="InterPro" id="IPR015422">
    <property type="entry name" value="PyrdxlP-dep_Trfase_small"/>
</dbReference>
<evidence type="ECO:0000256" key="1">
    <source>
        <dbReference type="ARBA" id="ARBA00001933"/>
    </source>
</evidence>
<dbReference type="Gene3D" id="3.40.640.10">
    <property type="entry name" value="Type I PLP-dependent aspartate aminotransferase-like (Major domain)"/>
    <property type="match status" value="1"/>
</dbReference>
<dbReference type="InterPro" id="IPR051798">
    <property type="entry name" value="Class-II_PLP-Dep_Aminotrans"/>
</dbReference>
<keyword evidence="7" id="KW-0032">Aminotransferase</keyword>
<comment type="caution">
    <text evidence="7">The sequence shown here is derived from an EMBL/GenBank/DDBJ whole genome shotgun (WGS) entry which is preliminary data.</text>
</comment>
<evidence type="ECO:0000256" key="5">
    <source>
        <dbReference type="ARBA" id="ARBA00037974"/>
    </source>
</evidence>
<dbReference type="PANTHER" id="PTHR43525">
    <property type="entry name" value="PROTEIN MALY"/>
    <property type="match status" value="1"/>
</dbReference>
<dbReference type="GO" id="GO:0030170">
    <property type="term" value="F:pyridoxal phosphate binding"/>
    <property type="evidence" value="ECO:0007669"/>
    <property type="project" value="InterPro"/>
</dbReference>
<dbReference type="SUPFAM" id="SSF53383">
    <property type="entry name" value="PLP-dependent transferases"/>
    <property type="match status" value="1"/>
</dbReference>
<dbReference type="Gene3D" id="3.90.1150.10">
    <property type="entry name" value="Aspartate Aminotransferase, domain 1"/>
    <property type="match status" value="1"/>
</dbReference>
<dbReference type="PANTHER" id="PTHR43525:SF1">
    <property type="entry name" value="PROTEIN MALY"/>
    <property type="match status" value="1"/>
</dbReference>
<comment type="similarity">
    <text evidence="5">Belongs to the class-II pyridoxal-phosphate-dependent aminotransferase family. MalY/PatB cystathionine beta-lyase subfamily.</text>
</comment>
<evidence type="ECO:0000256" key="3">
    <source>
        <dbReference type="ARBA" id="ARBA00022898"/>
    </source>
</evidence>
<evidence type="ECO:0000256" key="2">
    <source>
        <dbReference type="ARBA" id="ARBA00012224"/>
    </source>
</evidence>
<dbReference type="GO" id="GO:0047804">
    <property type="term" value="F:cysteine-S-conjugate beta-lyase activity"/>
    <property type="evidence" value="ECO:0007669"/>
    <property type="project" value="UniProtKB-EC"/>
</dbReference>
<feature type="domain" description="Aminotransferase class I/classII large" evidence="6">
    <location>
        <begin position="69"/>
        <end position="383"/>
    </location>
</feature>
<reference evidence="7" key="1">
    <citation type="submission" date="2020-10" db="EMBL/GenBank/DDBJ databases">
        <authorList>
            <person name="Gilroy R."/>
        </authorList>
    </citation>
    <scope>NUCLEOTIDE SEQUENCE</scope>
    <source>
        <strain evidence="7">ChiSxjej1B13-7041</strain>
    </source>
</reference>
<organism evidence="7 8">
    <name type="scientific">Candidatus Egerieimonas intestinavium</name>
    <dbReference type="NCBI Taxonomy" id="2840777"/>
    <lineage>
        <taxon>Bacteria</taxon>
        <taxon>Bacillati</taxon>
        <taxon>Bacillota</taxon>
        <taxon>Clostridia</taxon>
        <taxon>Lachnospirales</taxon>
        <taxon>Lachnospiraceae</taxon>
        <taxon>Lachnospiraceae incertae sedis</taxon>
        <taxon>Candidatus Egerieimonas</taxon>
    </lineage>
</organism>
<name>A0A9D1ELM7_9FIRM</name>
<keyword evidence="7" id="KW-0808">Transferase</keyword>
<protein>
    <recommendedName>
        <fullName evidence="2">cysteine-S-conjugate beta-lyase</fullName>
        <ecNumber evidence="2">4.4.1.13</ecNumber>
    </recommendedName>
</protein>
<keyword evidence="4" id="KW-0456">Lyase</keyword>
<evidence type="ECO:0000313" key="8">
    <source>
        <dbReference type="Proteomes" id="UP000886841"/>
    </source>
</evidence>
<dbReference type="InterPro" id="IPR015421">
    <property type="entry name" value="PyrdxlP-dep_Trfase_major"/>
</dbReference>
<dbReference type="AlphaFoldDB" id="A0A9D1ELM7"/>
<sequence>MGYDFDRRIDRQGTGSTKWKVKRFLAPQAGPEIVPFTMADMEFANAPEITEGLKEYLSEAILGYTGATEDYYEAVQGWMQRRHGFLPKREWFLECSGVIPAIEEMLAAFTKPGEGVLIFTPVYNPFRVCAAHADCFLAESELIKRGDTYEIDWADFQEKAADPRVTLCILCSPHNPVGRVWRQEELQRVAEICLEQGVFLIVDEIHHDLIMPGYSFVSAGTLEEKYLENCAVCTAPTKTFNLAALKVSNNFIPNRERMEAVQKRRGYYSLNALGYQACRLAYSKGEQWLLELLAYLDKNRRLVEDFLKAEMPQITVSRLEGTYLQWLDFRQLGLAPKELSKVLVEKAQWILDWGTNFGKGGEGFGRLNIACPRSVLEEALERLQKSGVCR</sequence>